<dbReference type="Proteomes" id="UP001174909">
    <property type="component" value="Unassembled WGS sequence"/>
</dbReference>
<dbReference type="InterPro" id="IPR036249">
    <property type="entry name" value="Thioredoxin-like_sf"/>
</dbReference>
<feature type="compositionally biased region" description="Basic and acidic residues" evidence="3">
    <location>
        <begin position="448"/>
        <end position="459"/>
    </location>
</feature>
<name>A0AA35W8M8_GEOBA</name>
<dbReference type="SMART" id="SM00594">
    <property type="entry name" value="UAS"/>
    <property type="match status" value="1"/>
</dbReference>
<dbReference type="Gene3D" id="3.40.30.10">
    <property type="entry name" value="Glutaredoxin"/>
    <property type="match status" value="1"/>
</dbReference>
<dbReference type="FunFam" id="3.80.10.10:FF:000193">
    <property type="entry name" value="Leucine-rich repeat-containing protein 40"/>
    <property type="match status" value="1"/>
</dbReference>
<protein>
    <submittedName>
        <fullName evidence="5">Leucine-rich repeat-containing protein 40</fullName>
    </submittedName>
</protein>
<dbReference type="InterPro" id="IPR049483">
    <property type="entry name" value="FAF1_2-like_UAS"/>
</dbReference>
<dbReference type="InterPro" id="IPR032675">
    <property type="entry name" value="LRR_dom_sf"/>
</dbReference>
<feature type="region of interest" description="Disordered" evidence="3">
    <location>
        <begin position="922"/>
        <end position="976"/>
    </location>
</feature>
<dbReference type="SMART" id="SM00364">
    <property type="entry name" value="LRR_BAC"/>
    <property type="match status" value="9"/>
</dbReference>
<reference evidence="5" key="1">
    <citation type="submission" date="2023-03" db="EMBL/GenBank/DDBJ databases">
        <authorList>
            <person name="Steffen K."/>
            <person name="Cardenas P."/>
        </authorList>
    </citation>
    <scope>NUCLEOTIDE SEQUENCE</scope>
</reference>
<dbReference type="InterPro" id="IPR003591">
    <property type="entry name" value="Leu-rich_rpt_typical-subtyp"/>
</dbReference>
<proteinExistence type="predicted"/>
<evidence type="ECO:0000313" key="6">
    <source>
        <dbReference type="Proteomes" id="UP001174909"/>
    </source>
</evidence>
<dbReference type="FunFam" id="3.80.10.10:FF:000116">
    <property type="entry name" value="Leucine-rich repeat-containing protein 40"/>
    <property type="match status" value="1"/>
</dbReference>
<organism evidence="5 6">
    <name type="scientific">Geodia barretti</name>
    <name type="common">Barrett's horny sponge</name>
    <dbReference type="NCBI Taxonomy" id="519541"/>
    <lineage>
        <taxon>Eukaryota</taxon>
        <taxon>Metazoa</taxon>
        <taxon>Porifera</taxon>
        <taxon>Demospongiae</taxon>
        <taxon>Heteroscleromorpha</taxon>
        <taxon>Tetractinellida</taxon>
        <taxon>Astrophorina</taxon>
        <taxon>Geodiidae</taxon>
        <taxon>Geodia</taxon>
    </lineage>
</organism>
<gene>
    <name evidence="5" type="ORF">GBAR_LOCUS5608</name>
</gene>
<feature type="compositionally biased region" description="Acidic residues" evidence="3">
    <location>
        <begin position="204"/>
        <end position="217"/>
    </location>
</feature>
<dbReference type="SUPFAM" id="SSF52058">
    <property type="entry name" value="L domain-like"/>
    <property type="match status" value="2"/>
</dbReference>
<dbReference type="EMBL" id="CASHTH010000818">
    <property type="protein sequence ID" value="CAI8008126.1"/>
    <property type="molecule type" value="Genomic_DNA"/>
</dbReference>
<dbReference type="PANTHER" id="PTHR48051">
    <property type="match status" value="1"/>
</dbReference>
<dbReference type="InterPro" id="IPR006577">
    <property type="entry name" value="UAS"/>
</dbReference>
<dbReference type="PROSITE" id="PS50033">
    <property type="entry name" value="UBX"/>
    <property type="match status" value="1"/>
</dbReference>
<sequence>MGDRNEVLANFQALSNIEDIAICLDILEAKGWDLTAAVNSVLPENNFSHSTPVVHLPPLQARGARVVDLTGNGTSSSSSNGSVSQPHVVDLTRDPLHTTHTLPNNHPHPLIPRFDVGVGPAHPGPGPSITHRFPPHLGSPVHYGPPALPYLPPYADDDEEGTVQLMEAALSNQSQQAPDPPITVSSSPASSAYGDACDHPNNTEGEDDEEEEEEEEDMMEDTVMDTLSLDGDFSHDDSARKAMKEPLIPETCVEVTQALQFFTSRFEGRYGAIHPLFFIGALKEAVREATSGVGTHKPMLVYLHHDASILSNIFCSNLLCSESVVSYLTSNYITWAWDLTSPRHRKQLLDMIGECFGQMAKARVNDIHSDHLPVILIVSKVQGSVDVRNIIQGETNLDGLMTSLITAVEEHSMQIETEKREERERVAREMMIAEQNAAYQESLAADREKLKKKEQQRLQEEEEREEREAVRQSMESVVPDEPAADTEDKISTLRIRLPNGSTAHRRFLASNTLQDLLNYIGSMDFSVDEHKLLRSYPRTDLNSLLPNLTLEELAMSRRQRKPNTAFMAAAAGSSGSTVSESILRQARKSGHLNLSSRQLQDIPRAVWRINIDPPADAGPVSFGGSVEERWWEQTDLTKLILAGNLLSSLSEDIEFLSALTVLDAHDNQIEKLPDSLGKLQHLNRLILSRNRIPSLPPSLSSLPLLTILKLDHNNLTALPETFGRLATLEELDVSHNSLTSLPASLGDLTCLLRLTGSHNQLNTLPVTMGTMTALKELVLNNNKLDSLPPLSRVSSLQILTLHYNSLSQFPAIGDGRRLKELQLGANRLSRLDPVSLVSLTGLVYLDLRENKLGSIPVEITQLTSLERLDLSNNDLLGLPNEMGHMPQLKSLHLDGNPLKTMRRDILQRGTFEVLKYMRGRIETPPEHPAHITTKHTPSRTPPPSRVAHQTAATSAGGSAPSPASGTPDSGSVVGVSIDVTPDTRTLDLTHGNFTLLPDSLFVHSQLTEIVAGYNRLTVIPPAIGNLLRLTVLDVRNNQLKTLPSELARCGELRDLILSFNRFSKIPPVVYQLKKLEHIIADGNQITSIDVEGLKQLPMIQTLDLQNNSLAQVPPQLGTIATLKHLQLGGNMFRNPRPAVLARGTADLLQYLKDRIPT</sequence>
<dbReference type="Gene3D" id="1.10.8.10">
    <property type="entry name" value="DNA helicase RuvA subunit, C-terminal domain"/>
    <property type="match status" value="1"/>
</dbReference>
<dbReference type="Gene3D" id="3.80.10.10">
    <property type="entry name" value="Ribonuclease Inhibitor"/>
    <property type="match status" value="3"/>
</dbReference>
<dbReference type="GO" id="GO:0005737">
    <property type="term" value="C:cytoplasm"/>
    <property type="evidence" value="ECO:0007669"/>
    <property type="project" value="TreeGrafter"/>
</dbReference>
<dbReference type="SMART" id="SM00369">
    <property type="entry name" value="LRR_TYP"/>
    <property type="match status" value="13"/>
</dbReference>
<feature type="compositionally biased region" description="Polar residues" evidence="3">
    <location>
        <begin position="171"/>
        <end position="190"/>
    </location>
</feature>
<feature type="domain" description="UBX" evidence="4">
    <location>
        <begin position="486"/>
        <end position="555"/>
    </location>
</feature>
<keyword evidence="1" id="KW-0433">Leucine-rich repeat</keyword>
<comment type="caution">
    <text evidence="5">The sequence shown here is derived from an EMBL/GenBank/DDBJ whole genome shotgun (WGS) entry which is preliminary data.</text>
</comment>
<dbReference type="PRINTS" id="PR00019">
    <property type="entry name" value="LEURICHRPT"/>
</dbReference>
<dbReference type="InterPro" id="IPR001611">
    <property type="entry name" value="Leu-rich_rpt"/>
</dbReference>
<keyword evidence="6" id="KW-1185">Reference proteome</keyword>
<evidence type="ECO:0000256" key="2">
    <source>
        <dbReference type="ARBA" id="ARBA00022737"/>
    </source>
</evidence>
<feature type="region of interest" description="Disordered" evidence="3">
    <location>
        <begin position="448"/>
        <end position="489"/>
    </location>
</feature>
<dbReference type="InterPro" id="IPR029071">
    <property type="entry name" value="Ubiquitin-like_domsf"/>
</dbReference>
<dbReference type="InterPro" id="IPR050216">
    <property type="entry name" value="LRR_domain-containing"/>
</dbReference>
<feature type="region of interest" description="Disordered" evidence="3">
    <location>
        <begin position="171"/>
        <end position="217"/>
    </location>
</feature>
<evidence type="ECO:0000256" key="3">
    <source>
        <dbReference type="SAM" id="MobiDB-lite"/>
    </source>
</evidence>
<dbReference type="SUPFAM" id="SSF52833">
    <property type="entry name" value="Thioredoxin-like"/>
    <property type="match status" value="1"/>
</dbReference>
<evidence type="ECO:0000256" key="1">
    <source>
        <dbReference type="ARBA" id="ARBA00022614"/>
    </source>
</evidence>
<keyword evidence="2" id="KW-0677">Repeat</keyword>
<dbReference type="PROSITE" id="PS51450">
    <property type="entry name" value="LRR"/>
    <property type="match status" value="5"/>
</dbReference>
<dbReference type="SMART" id="SM00166">
    <property type="entry name" value="UBX"/>
    <property type="match status" value="1"/>
</dbReference>
<feature type="compositionally biased region" description="Low complexity" evidence="3">
    <location>
        <begin position="950"/>
        <end position="976"/>
    </location>
</feature>
<evidence type="ECO:0000259" key="4">
    <source>
        <dbReference type="PROSITE" id="PS50033"/>
    </source>
</evidence>
<dbReference type="Gene3D" id="3.10.20.90">
    <property type="entry name" value="Phosphatidylinositol 3-kinase Catalytic Subunit, Chain A, domain 1"/>
    <property type="match status" value="1"/>
</dbReference>
<dbReference type="Pfam" id="PF21021">
    <property type="entry name" value="FAF1"/>
    <property type="match status" value="1"/>
</dbReference>
<accession>A0AA35W8M8</accession>
<dbReference type="Pfam" id="PF00789">
    <property type="entry name" value="UBX"/>
    <property type="match status" value="1"/>
</dbReference>
<dbReference type="PANTHER" id="PTHR48051:SF1">
    <property type="entry name" value="RAS SUPPRESSOR PROTEIN 1"/>
    <property type="match status" value="1"/>
</dbReference>
<dbReference type="SUPFAM" id="SSF54236">
    <property type="entry name" value="Ubiquitin-like"/>
    <property type="match status" value="1"/>
</dbReference>
<dbReference type="SMART" id="SM00365">
    <property type="entry name" value="LRR_SD22"/>
    <property type="match status" value="7"/>
</dbReference>
<dbReference type="InterPro" id="IPR001012">
    <property type="entry name" value="UBX_dom"/>
</dbReference>
<evidence type="ECO:0000313" key="5">
    <source>
        <dbReference type="EMBL" id="CAI8008126.1"/>
    </source>
</evidence>
<dbReference type="Pfam" id="PF13855">
    <property type="entry name" value="LRR_8"/>
    <property type="match status" value="3"/>
</dbReference>
<dbReference type="AlphaFoldDB" id="A0AA35W8M8"/>
<dbReference type="Pfam" id="PF14555">
    <property type="entry name" value="UBA_4"/>
    <property type="match status" value="1"/>
</dbReference>